<reference evidence="6 7" key="1">
    <citation type="submission" date="2022-11" db="EMBL/GenBank/DDBJ databases">
        <title>Study of microbial diversity in lake waters.</title>
        <authorList>
            <person name="Zhang J."/>
        </authorList>
    </citation>
    <scope>NUCLEOTIDE SEQUENCE [LARGE SCALE GENOMIC DNA]</scope>
    <source>
        <strain evidence="6 7">DT12</strain>
    </source>
</reference>
<feature type="transmembrane region" description="Helical" evidence="5">
    <location>
        <begin position="126"/>
        <end position="144"/>
    </location>
</feature>
<keyword evidence="2 5" id="KW-0812">Transmembrane</keyword>
<evidence type="ECO:0000256" key="4">
    <source>
        <dbReference type="ARBA" id="ARBA00023136"/>
    </source>
</evidence>
<dbReference type="PANTHER" id="PTHR39157">
    <property type="entry name" value="INTEGRAL MEMBRANE PROTEIN-RELATED"/>
    <property type="match status" value="1"/>
</dbReference>
<evidence type="ECO:0000256" key="1">
    <source>
        <dbReference type="ARBA" id="ARBA00004141"/>
    </source>
</evidence>
<dbReference type="RefSeq" id="WP_267153112.1">
    <property type="nucleotide sequence ID" value="NZ_JAPMLT010000013.1"/>
</dbReference>
<keyword evidence="3 5" id="KW-1133">Transmembrane helix</keyword>
<accession>A0ABT3X886</accession>
<proteinExistence type="predicted"/>
<protein>
    <submittedName>
        <fullName evidence="6">DoxX family protein</fullName>
    </submittedName>
</protein>
<dbReference type="Pfam" id="PF07681">
    <property type="entry name" value="DoxX"/>
    <property type="match status" value="1"/>
</dbReference>
<dbReference type="EMBL" id="JAPMLT010000013">
    <property type="protein sequence ID" value="MCX7571866.1"/>
    <property type="molecule type" value="Genomic_DNA"/>
</dbReference>
<keyword evidence="4 5" id="KW-0472">Membrane</keyword>
<dbReference type="PANTHER" id="PTHR39157:SF1">
    <property type="entry name" value="DOXX FAMILY PROTEIN"/>
    <property type="match status" value="1"/>
</dbReference>
<evidence type="ECO:0000256" key="5">
    <source>
        <dbReference type="SAM" id="Phobius"/>
    </source>
</evidence>
<evidence type="ECO:0000313" key="7">
    <source>
        <dbReference type="Proteomes" id="UP001208017"/>
    </source>
</evidence>
<gene>
    <name evidence="6" type="ORF">OS242_18125</name>
</gene>
<feature type="transmembrane region" description="Helical" evidence="5">
    <location>
        <begin position="88"/>
        <end position="114"/>
    </location>
</feature>
<dbReference type="Proteomes" id="UP001208017">
    <property type="component" value="Unassembled WGS sequence"/>
</dbReference>
<evidence type="ECO:0000313" key="6">
    <source>
        <dbReference type="EMBL" id="MCX7571866.1"/>
    </source>
</evidence>
<sequence length="166" mass="18190">MFDWLRNGKYAALLLTLVRLYVGWTFLSAGLKKLTGPKPFDATGFLQGAIEKAGGEKPIVQGWYGDFLQNVALANVEVFNVLVPWGELLAGIGLILGTLTTFSALMCLLMNFSFLLAGTISKNPNLILLGFFLLAAGANAGRFGGDRWVLPWLRQRSRAVLGRRQE</sequence>
<feature type="transmembrane region" description="Helical" evidence="5">
    <location>
        <begin position="12"/>
        <end position="31"/>
    </location>
</feature>
<dbReference type="InterPro" id="IPR032808">
    <property type="entry name" value="DoxX"/>
</dbReference>
<evidence type="ECO:0000256" key="2">
    <source>
        <dbReference type="ARBA" id="ARBA00022692"/>
    </source>
</evidence>
<comment type="subcellular location">
    <subcellularLocation>
        <location evidence="1">Membrane</location>
        <topology evidence="1">Multi-pass membrane protein</topology>
    </subcellularLocation>
</comment>
<organism evidence="6 7">
    <name type="scientific">Tumebacillus lacus</name>
    <dbReference type="NCBI Taxonomy" id="2995335"/>
    <lineage>
        <taxon>Bacteria</taxon>
        <taxon>Bacillati</taxon>
        <taxon>Bacillota</taxon>
        <taxon>Bacilli</taxon>
        <taxon>Bacillales</taxon>
        <taxon>Alicyclobacillaceae</taxon>
        <taxon>Tumebacillus</taxon>
    </lineage>
</organism>
<comment type="caution">
    <text evidence="6">The sequence shown here is derived from an EMBL/GenBank/DDBJ whole genome shotgun (WGS) entry which is preliminary data.</text>
</comment>
<name>A0ABT3X886_9BACL</name>
<evidence type="ECO:0000256" key="3">
    <source>
        <dbReference type="ARBA" id="ARBA00022989"/>
    </source>
</evidence>
<keyword evidence="7" id="KW-1185">Reference proteome</keyword>